<feature type="chain" id="PRO_5016190444" description="Metalloendopeptidase" evidence="11">
    <location>
        <begin position="20"/>
        <end position="531"/>
    </location>
</feature>
<evidence type="ECO:0000256" key="6">
    <source>
        <dbReference type="ARBA" id="ARBA00023049"/>
    </source>
</evidence>
<dbReference type="Gene3D" id="3.40.390.10">
    <property type="entry name" value="Collagenase (Catalytic Domain)"/>
    <property type="match status" value="2"/>
</dbReference>
<evidence type="ECO:0000313" key="14">
    <source>
        <dbReference type="EMBL" id="SSX22895.1"/>
    </source>
</evidence>
<proteinExistence type="predicted"/>
<dbReference type="SMART" id="SM00235">
    <property type="entry name" value="ZnMc"/>
    <property type="match status" value="2"/>
</dbReference>
<sequence>MIKFGLKLVILALIGSSFAFPSQKIAYDAEELAGKFEGDIELTPEQIRAMKQRNGLLLVTKRWNNNTVDYIITGNYSQEQKNYIRKGLDTLQLVTCLKFIGHDNATGLTDYVDVVSSGGGCSSTVGRKGGRQTLNLQSYPVEEGCFRLATIMHEFIHALGFYHMQSTYNRDEYVDVKYENIEPGKENNFNKYTEDTVTDYGIEYDYNSVMHYGRTGFSINGEPTLVPIKDPEAKIGQRVGLSRRDIEKLNKMYDYSFPFLPFFAVIFKILSLIGLIAFVNGLPTNLKPGVQPLTFKLKHLTKADNAEEYSGQFEGDIVLSPAQVQAFMKRNGLIAKADRWFNNTVPYVIKETNFTSEQERYIRKGLDQLELISCLKFVEWTGQTDYIEVYGDNSGCWSYVGRVGGKQELNLQMYNVEEGCFRLATIMHEFIHALGFYHMQSTYDRDDYVEIKWENITPGMEENFEKYEADEVTDFDITYDYSSVMHYGPFGFSNNGQPTIVTKDPNANIGQRVGLSRKDIEKLNRMYNCPL</sequence>
<keyword evidence="1 10" id="KW-0645">Protease</keyword>
<keyword evidence="12" id="KW-0812">Transmembrane</keyword>
<keyword evidence="7" id="KW-0865">Zymogen</keyword>
<keyword evidence="8 10" id="KW-1015">Disulfide bond</keyword>
<dbReference type="Pfam" id="PF01400">
    <property type="entry name" value="Astacin"/>
    <property type="match status" value="2"/>
</dbReference>
<dbReference type="PANTHER" id="PTHR10127:SF814">
    <property type="entry name" value="MEPRIN A SUBUNIT BETA"/>
    <property type="match status" value="1"/>
</dbReference>
<keyword evidence="5 10" id="KW-0862">Zinc</keyword>
<evidence type="ECO:0000256" key="9">
    <source>
        <dbReference type="ARBA" id="ARBA00023180"/>
    </source>
</evidence>
<keyword evidence="2 10" id="KW-0479">Metal-binding</keyword>
<keyword evidence="12" id="KW-1133">Transmembrane helix</keyword>
<evidence type="ECO:0000256" key="5">
    <source>
        <dbReference type="ARBA" id="ARBA00022833"/>
    </source>
</evidence>
<dbReference type="InterPro" id="IPR001506">
    <property type="entry name" value="Peptidase_M12A"/>
</dbReference>
<comment type="caution">
    <text evidence="10">Lacks conserved residue(s) required for the propagation of feature annotation.</text>
</comment>
<name>A0A336LY57_CULSO</name>
<protein>
    <recommendedName>
        <fullName evidence="11">Metalloendopeptidase</fullName>
        <ecNumber evidence="11">3.4.24.-</ecNumber>
    </recommendedName>
</protein>
<dbReference type="InterPro" id="IPR006026">
    <property type="entry name" value="Peptidase_Metallo"/>
</dbReference>
<dbReference type="GO" id="GO:0004222">
    <property type="term" value="F:metalloendopeptidase activity"/>
    <property type="evidence" value="ECO:0007669"/>
    <property type="project" value="UniProtKB-UniRule"/>
</dbReference>
<organism evidence="14">
    <name type="scientific">Culicoides sonorensis</name>
    <name type="common">Biting midge</name>
    <dbReference type="NCBI Taxonomy" id="179676"/>
    <lineage>
        <taxon>Eukaryota</taxon>
        <taxon>Metazoa</taxon>
        <taxon>Ecdysozoa</taxon>
        <taxon>Arthropoda</taxon>
        <taxon>Hexapoda</taxon>
        <taxon>Insecta</taxon>
        <taxon>Pterygota</taxon>
        <taxon>Neoptera</taxon>
        <taxon>Endopterygota</taxon>
        <taxon>Diptera</taxon>
        <taxon>Nematocera</taxon>
        <taxon>Chironomoidea</taxon>
        <taxon>Ceratopogonidae</taxon>
        <taxon>Ceratopogoninae</taxon>
        <taxon>Culicoides</taxon>
        <taxon>Monoculicoides</taxon>
    </lineage>
</organism>
<feature type="binding site" evidence="10">
    <location>
        <position position="153"/>
    </location>
    <ligand>
        <name>Zn(2+)</name>
        <dbReference type="ChEBI" id="CHEBI:29105"/>
        <note>catalytic</note>
    </ligand>
</feature>
<dbReference type="FunFam" id="3.40.390.10:FF:000015">
    <property type="entry name" value="Meprin A subunit"/>
    <property type="match status" value="1"/>
</dbReference>
<evidence type="ECO:0000256" key="4">
    <source>
        <dbReference type="ARBA" id="ARBA00022801"/>
    </source>
</evidence>
<dbReference type="VEuPathDB" id="VectorBase:CSON007784"/>
<dbReference type="OMA" id="YVTIDYS"/>
<dbReference type="InterPro" id="IPR034035">
    <property type="entry name" value="Astacin-like_dom"/>
</dbReference>
<feature type="binding site" evidence="10">
    <location>
        <position position="157"/>
    </location>
    <ligand>
        <name>Zn(2+)</name>
        <dbReference type="ChEBI" id="CHEBI:29105"/>
        <note>catalytic</note>
    </ligand>
</feature>
<dbReference type="GO" id="GO:0008270">
    <property type="term" value="F:zinc ion binding"/>
    <property type="evidence" value="ECO:0007669"/>
    <property type="project" value="UniProtKB-UniRule"/>
</dbReference>
<feature type="active site" evidence="10">
    <location>
        <position position="154"/>
    </location>
</feature>
<keyword evidence="12" id="KW-0472">Membrane</keyword>
<feature type="binding site" evidence="10">
    <location>
        <position position="432"/>
    </location>
    <ligand>
        <name>Zn(2+)</name>
        <dbReference type="ChEBI" id="CHEBI:29105"/>
        <note>catalytic</note>
    </ligand>
</feature>
<evidence type="ECO:0000259" key="13">
    <source>
        <dbReference type="PROSITE" id="PS51864"/>
    </source>
</evidence>
<evidence type="ECO:0000256" key="10">
    <source>
        <dbReference type="PROSITE-ProRule" id="PRU01211"/>
    </source>
</evidence>
<keyword evidence="4 10" id="KW-0378">Hydrolase</keyword>
<reference evidence="14" key="1">
    <citation type="submission" date="2018-07" db="EMBL/GenBank/DDBJ databases">
        <authorList>
            <person name="Quirk P.G."/>
            <person name="Krulwich T.A."/>
        </authorList>
    </citation>
    <scope>NUCLEOTIDE SEQUENCE</scope>
</reference>
<dbReference type="PRINTS" id="PR00480">
    <property type="entry name" value="ASTACIN"/>
</dbReference>
<gene>
    <name evidence="14" type="primary">CSON007784</name>
</gene>
<evidence type="ECO:0000256" key="8">
    <source>
        <dbReference type="ARBA" id="ARBA00023157"/>
    </source>
</evidence>
<dbReference type="EC" id="3.4.24.-" evidence="11"/>
<feature type="binding site" evidence="10">
    <location>
        <position position="428"/>
    </location>
    <ligand>
        <name>Zn(2+)</name>
        <dbReference type="ChEBI" id="CHEBI:29105"/>
        <note>catalytic</note>
    </ligand>
</feature>
<keyword evidence="6 10" id="KW-0482">Metalloprotease</keyword>
<dbReference type="GO" id="GO:0006508">
    <property type="term" value="P:proteolysis"/>
    <property type="evidence" value="ECO:0007669"/>
    <property type="project" value="UniProtKB-KW"/>
</dbReference>
<keyword evidence="3 11" id="KW-0732">Signal</keyword>
<dbReference type="EMBL" id="UFQT01000292">
    <property type="protein sequence ID" value="SSX22895.1"/>
    <property type="molecule type" value="Genomic_DNA"/>
</dbReference>
<feature type="signal peptide" evidence="11">
    <location>
        <begin position="1"/>
        <end position="19"/>
    </location>
</feature>
<comment type="cofactor">
    <cofactor evidence="10 11">
        <name>Zn(2+)</name>
        <dbReference type="ChEBI" id="CHEBI:29105"/>
    </cofactor>
    <text evidence="10 11">Binds 1 zinc ion per subunit.</text>
</comment>
<feature type="domain" description="Peptidase M12A" evidence="13">
    <location>
        <begin position="48"/>
        <end position="256"/>
    </location>
</feature>
<dbReference type="InterPro" id="IPR024079">
    <property type="entry name" value="MetalloPept_cat_dom_sf"/>
</dbReference>
<evidence type="ECO:0000256" key="11">
    <source>
        <dbReference type="RuleBase" id="RU361183"/>
    </source>
</evidence>
<dbReference type="SUPFAM" id="SSF55486">
    <property type="entry name" value="Metalloproteases ('zincins'), catalytic domain"/>
    <property type="match status" value="2"/>
</dbReference>
<dbReference type="AlphaFoldDB" id="A0A336LY57"/>
<feature type="active site" evidence="10">
    <location>
        <position position="429"/>
    </location>
</feature>
<feature type="transmembrane region" description="Helical" evidence="12">
    <location>
        <begin position="259"/>
        <end position="279"/>
    </location>
</feature>
<feature type="binding site" evidence="10">
    <location>
        <position position="163"/>
    </location>
    <ligand>
        <name>Zn(2+)</name>
        <dbReference type="ChEBI" id="CHEBI:29105"/>
        <note>catalytic</note>
    </ligand>
</feature>
<dbReference type="CDD" id="cd04280">
    <property type="entry name" value="ZnMc_astacin_like"/>
    <property type="match status" value="2"/>
</dbReference>
<accession>A0A336LY57</accession>
<evidence type="ECO:0000256" key="7">
    <source>
        <dbReference type="ARBA" id="ARBA00023145"/>
    </source>
</evidence>
<feature type="binding site" evidence="10">
    <location>
        <position position="438"/>
    </location>
    <ligand>
        <name>Zn(2+)</name>
        <dbReference type="ChEBI" id="CHEBI:29105"/>
        <note>catalytic</note>
    </ligand>
</feature>
<evidence type="ECO:0000256" key="3">
    <source>
        <dbReference type="ARBA" id="ARBA00022729"/>
    </source>
</evidence>
<keyword evidence="9" id="KW-0325">Glycoprotein</keyword>
<feature type="disulfide bond" evidence="10">
    <location>
        <begin position="374"/>
        <end position="529"/>
    </location>
</feature>
<feature type="domain" description="Peptidase M12A" evidence="13">
    <location>
        <begin position="331"/>
        <end position="530"/>
    </location>
</feature>
<dbReference type="PROSITE" id="PS51864">
    <property type="entry name" value="ASTACIN"/>
    <property type="match status" value="2"/>
</dbReference>
<evidence type="ECO:0000256" key="12">
    <source>
        <dbReference type="SAM" id="Phobius"/>
    </source>
</evidence>
<evidence type="ECO:0000256" key="1">
    <source>
        <dbReference type="ARBA" id="ARBA00022670"/>
    </source>
</evidence>
<evidence type="ECO:0000256" key="2">
    <source>
        <dbReference type="ARBA" id="ARBA00022723"/>
    </source>
</evidence>
<dbReference type="PANTHER" id="PTHR10127">
    <property type="entry name" value="DISCOIDIN, CUB, EGF, LAMININ , AND ZINC METALLOPROTEASE DOMAIN CONTAINING"/>
    <property type="match status" value="1"/>
</dbReference>